<dbReference type="OrthoDB" id="9786526at2"/>
<evidence type="ECO:0000313" key="10">
    <source>
        <dbReference type="EMBL" id="MQU43973.1"/>
    </source>
</evidence>
<dbReference type="Gene3D" id="1.10.10.10">
    <property type="entry name" value="Winged helix-like DNA-binding domain superfamily/Winged helix DNA-binding domain"/>
    <property type="match status" value="1"/>
</dbReference>
<dbReference type="Proteomes" id="UP000466863">
    <property type="component" value="Unassembled WGS sequence"/>
</dbReference>
<keyword evidence="3" id="KW-0238">DNA-binding</keyword>
<dbReference type="InterPro" id="IPR036390">
    <property type="entry name" value="WH_DNA-bd_sf"/>
</dbReference>
<feature type="domain" description="HTH lysR-type" evidence="5">
    <location>
        <begin position="11"/>
        <end position="68"/>
    </location>
</feature>
<dbReference type="SUPFAM" id="SSF53850">
    <property type="entry name" value="Periplasmic binding protein-like II"/>
    <property type="match status" value="1"/>
</dbReference>
<keyword evidence="4" id="KW-0804">Transcription</keyword>
<evidence type="ECO:0000313" key="6">
    <source>
        <dbReference type="EMBL" id="MQT76484.1"/>
    </source>
</evidence>
<dbReference type="EMBL" id="WIWI01000082">
    <property type="protein sequence ID" value="MQT92004.1"/>
    <property type="molecule type" value="Genomic_DNA"/>
</dbReference>
<dbReference type="Proteomes" id="UP000470186">
    <property type="component" value="Unassembled WGS sequence"/>
</dbReference>
<dbReference type="PANTHER" id="PTHR30537">
    <property type="entry name" value="HTH-TYPE TRANSCRIPTIONAL REGULATOR"/>
    <property type="match status" value="1"/>
</dbReference>
<dbReference type="PANTHER" id="PTHR30537:SF5">
    <property type="entry name" value="HTH-TYPE TRANSCRIPTIONAL ACTIVATOR TTDR-RELATED"/>
    <property type="match status" value="1"/>
</dbReference>
<evidence type="ECO:0000313" key="15">
    <source>
        <dbReference type="Proteomes" id="UP000489190"/>
    </source>
</evidence>
<dbReference type="EMBL" id="WIVV01000074">
    <property type="protein sequence ID" value="MQU43973.1"/>
    <property type="molecule type" value="Genomic_DNA"/>
</dbReference>
<dbReference type="AlphaFoldDB" id="A0A6A7ZAG2"/>
<protein>
    <submittedName>
        <fullName evidence="9">LysR family transcriptional regulator</fullName>
    </submittedName>
</protein>
<evidence type="ECO:0000256" key="1">
    <source>
        <dbReference type="ARBA" id="ARBA00009437"/>
    </source>
</evidence>
<reference evidence="11 12" key="1">
    <citation type="submission" date="2019-10" db="EMBL/GenBank/DDBJ databases">
        <title>Evaluation of single-gene subtyping targets for Pseudomonas.</title>
        <authorList>
            <person name="Reichler S.J."/>
            <person name="Orsi R.H."/>
            <person name="Wiedmann M."/>
            <person name="Martin N.H."/>
            <person name="Murphy S.I."/>
        </authorList>
    </citation>
    <scope>NUCLEOTIDE SEQUENCE [LARGE SCALE GENOMIC DNA]</scope>
    <source>
        <strain evidence="8 14">FSL R10-1637</strain>
        <strain evidence="10 12">FSL R10-1876</strain>
        <strain evidence="9 13">FSL R10-2107</strain>
        <strain evidence="6 11">FSL R10-2932</strain>
        <strain evidence="7 15">FSL R10-3254</strain>
    </source>
</reference>
<gene>
    <name evidence="8" type="ORF">GHO27_22675</name>
    <name evidence="10" type="ORF">GHO28_15880</name>
    <name evidence="9" type="ORF">GHO30_21635</name>
    <name evidence="6" type="ORF">GHO37_19570</name>
    <name evidence="7" type="ORF">GHO39_23140</name>
</gene>
<accession>A0A6A7ZAG2</accession>
<dbReference type="FunFam" id="1.10.10.10:FF:000001">
    <property type="entry name" value="LysR family transcriptional regulator"/>
    <property type="match status" value="1"/>
</dbReference>
<dbReference type="GeneID" id="97256465"/>
<evidence type="ECO:0000313" key="11">
    <source>
        <dbReference type="Proteomes" id="UP000447574"/>
    </source>
</evidence>
<dbReference type="GO" id="GO:0043565">
    <property type="term" value="F:sequence-specific DNA binding"/>
    <property type="evidence" value="ECO:0007669"/>
    <property type="project" value="TreeGrafter"/>
</dbReference>
<dbReference type="EMBL" id="WIVU01000064">
    <property type="protein sequence ID" value="MQU08472.1"/>
    <property type="molecule type" value="Genomic_DNA"/>
</dbReference>
<dbReference type="FunFam" id="3.40.190.290:FF:000001">
    <property type="entry name" value="Transcriptional regulator, LysR family"/>
    <property type="match status" value="1"/>
</dbReference>
<name>A0A6A7ZAG2_9PSED</name>
<dbReference type="Proteomes" id="UP000478064">
    <property type="component" value="Unassembled WGS sequence"/>
</dbReference>
<keyword evidence="2" id="KW-0805">Transcription regulation</keyword>
<dbReference type="GO" id="GO:0003700">
    <property type="term" value="F:DNA-binding transcription factor activity"/>
    <property type="evidence" value="ECO:0007669"/>
    <property type="project" value="InterPro"/>
</dbReference>
<dbReference type="CDD" id="cd08479">
    <property type="entry name" value="PBP2_CrgA_like_9"/>
    <property type="match status" value="1"/>
</dbReference>
<dbReference type="Proteomes" id="UP000489190">
    <property type="component" value="Unassembled WGS sequence"/>
</dbReference>
<evidence type="ECO:0000313" key="7">
    <source>
        <dbReference type="EMBL" id="MQT92004.1"/>
    </source>
</evidence>
<dbReference type="InterPro" id="IPR058163">
    <property type="entry name" value="LysR-type_TF_proteobact-type"/>
</dbReference>
<comment type="similarity">
    <text evidence="1">Belongs to the LysR transcriptional regulatory family.</text>
</comment>
<evidence type="ECO:0000256" key="2">
    <source>
        <dbReference type="ARBA" id="ARBA00023015"/>
    </source>
</evidence>
<dbReference type="Proteomes" id="UP000447574">
    <property type="component" value="Unassembled WGS sequence"/>
</dbReference>
<dbReference type="GO" id="GO:0006351">
    <property type="term" value="P:DNA-templated transcription"/>
    <property type="evidence" value="ECO:0007669"/>
    <property type="project" value="TreeGrafter"/>
</dbReference>
<proteinExistence type="inferred from homology"/>
<evidence type="ECO:0000313" key="13">
    <source>
        <dbReference type="Proteomes" id="UP000470186"/>
    </source>
</evidence>
<dbReference type="Pfam" id="PF03466">
    <property type="entry name" value="LysR_substrate"/>
    <property type="match status" value="1"/>
</dbReference>
<dbReference type="Pfam" id="PF00126">
    <property type="entry name" value="HTH_1"/>
    <property type="match status" value="1"/>
</dbReference>
<comment type="caution">
    <text evidence="9">The sequence shown here is derived from an EMBL/GenBank/DDBJ whole genome shotgun (WGS) entry which is preliminary data.</text>
</comment>
<keyword evidence="13" id="KW-1185">Reference proteome</keyword>
<dbReference type="RefSeq" id="WP_088500274.1">
    <property type="nucleotide sequence ID" value="NZ_CP174501.1"/>
</dbReference>
<dbReference type="InterPro" id="IPR036388">
    <property type="entry name" value="WH-like_DNA-bd_sf"/>
</dbReference>
<evidence type="ECO:0000313" key="14">
    <source>
        <dbReference type="Proteomes" id="UP000478064"/>
    </source>
</evidence>
<evidence type="ECO:0000313" key="9">
    <source>
        <dbReference type="EMBL" id="MQU33952.1"/>
    </source>
</evidence>
<evidence type="ECO:0000259" key="5">
    <source>
        <dbReference type="PROSITE" id="PS50931"/>
    </source>
</evidence>
<dbReference type="SUPFAM" id="SSF46785">
    <property type="entry name" value="Winged helix' DNA-binding domain"/>
    <property type="match status" value="1"/>
</dbReference>
<sequence length="315" mass="35770">MDKTRFVNNLPNLEDLRVFVIVARRSSFAAAASELGVSPAYVSKRIQLLEHNIGVRLLHRTTRRVAVTDDGERVYRWALHIFDAVEQMSDEVSALHQEPRGQLQIISSFGLGRRHVGPALSELSQRYPALDIRFDMFDRLVDLIEEGFDLDIRIGDNIAPNLIAKLLANNARVLCASPEYLQRHGEPRTLAELAGHECLVIKERDHPFGLWRLQGPEGEESVKVTGALSANHGEVVHQWAIDGRGILLRSHWDVRESLESGKLVHILQDYRQQANIWAVYTAPLANSAKIRVTVEFLRQYFSERHPATPQRQKES</sequence>
<evidence type="ECO:0000256" key="3">
    <source>
        <dbReference type="ARBA" id="ARBA00023125"/>
    </source>
</evidence>
<evidence type="ECO:0000313" key="8">
    <source>
        <dbReference type="EMBL" id="MQU08472.1"/>
    </source>
</evidence>
<dbReference type="EMBL" id="WIVX01000141">
    <property type="protein sequence ID" value="MQU33952.1"/>
    <property type="molecule type" value="Genomic_DNA"/>
</dbReference>
<dbReference type="Gene3D" id="3.40.190.290">
    <property type="match status" value="1"/>
</dbReference>
<dbReference type="EMBL" id="WIWF01000090">
    <property type="protein sequence ID" value="MQT76484.1"/>
    <property type="molecule type" value="Genomic_DNA"/>
</dbReference>
<dbReference type="InterPro" id="IPR005119">
    <property type="entry name" value="LysR_subst-bd"/>
</dbReference>
<evidence type="ECO:0000256" key="4">
    <source>
        <dbReference type="ARBA" id="ARBA00023163"/>
    </source>
</evidence>
<organism evidence="9 13">
    <name type="scientific">Pseudomonas helleri</name>
    <dbReference type="NCBI Taxonomy" id="1608996"/>
    <lineage>
        <taxon>Bacteria</taxon>
        <taxon>Pseudomonadati</taxon>
        <taxon>Pseudomonadota</taxon>
        <taxon>Gammaproteobacteria</taxon>
        <taxon>Pseudomonadales</taxon>
        <taxon>Pseudomonadaceae</taxon>
        <taxon>Pseudomonas</taxon>
    </lineage>
</organism>
<dbReference type="InterPro" id="IPR000847">
    <property type="entry name" value="LysR_HTH_N"/>
</dbReference>
<evidence type="ECO:0000313" key="12">
    <source>
        <dbReference type="Proteomes" id="UP000466863"/>
    </source>
</evidence>
<dbReference type="PROSITE" id="PS50931">
    <property type="entry name" value="HTH_LYSR"/>
    <property type="match status" value="1"/>
</dbReference>